<evidence type="ECO:0000256" key="1">
    <source>
        <dbReference type="ARBA" id="ARBA00000385"/>
    </source>
</evidence>
<comment type="similarity">
    <text evidence="2 5">Belongs to the pseudouridine synthase TruB family. Type 1 subfamily.</text>
</comment>
<feature type="domain" description="Pseudouridine synthase II N-terminal" evidence="6">
    <location>
        <begin position="24"/>
        <end position="174"/>
    </location>
</feature>
<proteinExistence type="inferred from homology"/>
<evidence type="ECO:0000256" key="4">
    <source>
        <dbReference type="ARBA" id="ARBA00023235"/>
    </source>
</evidence>
<dbReference type="Pfam" id="PF16198">
    <property type="entry name" value="TruB_C_2"/>
    <property type="match status" value="1"/>
</dbReference>
<evidence type="ECO:0000259" key="7">
    <source>
        <dbReference type="Pfam" id="PF16198"/>
    </source>
</evidence>
<name>A0ABQ0B0E5_9FIRM</name>
<keyword evidence="3 5" id="KW-0819">tRNA processing</keyword>
<evidence type="ECO:0000259" key="6">
    <source>
        <dbReference type="Pfam" id="PF01509"/>
    </source>
</evidence>
<dbReference type="EMBL" id="BAABXL010000001">
    <property type="protein sequence ID" value="GAA6269755.1"/>
    <property type="molecule type" value="Genomic_DNA"/>
</dbReference>
<evidence type="ECO:0000256" key="2">
    <source>
        <dbReference type="ARBA" id="ARBA00005642"/>
    </source>
</evidence>
<dbReference type="InterPro" id="IPR032819">
    <property type="entry name" value="TruB_C"/>
</dbReference>
<gene>
    <name evidence="5 8" type="primary">truB</name>
    <name evidence="8" type="ORF">F130042H8_28150</name>
</gene>
<evidence type="ECO:0000313" key="9">
    <source>
        <dbReference type="Proteomes" id="UP001600894"/>
    </source>
</evidence>
<dbReference type="InterPro" id="IPR002501">
    <property type="entry name" value="PsdUridine_synth_N"/>
</dbReference>
<evidence type="ECO:0000256" key="3">
    <source>
        <dbReference type="ARBA" id="ARBA00022694"/>
    </source>
</evidence>
<dbReference type="PANTHER" id="PTHR13767:SF2">
    <property type="entry name" value="PSEUDOURIDYLATE SYNTHASE TRUB1"/>
    <property type="match status" value="1"/>
</dbReference>
<dbReference type="CDD" id="cd02573">
    <property type="entry name" value="PseudoU_synth_EcTruB"/>
    <property type="match status" value="1"/>
</dbReference>
<dbReference type="RefSeq" id="WP_390470497.1">
    <property type="nucleotide sequence ID" value="NZ_BAABXL010000001.1"/>
</dbReference>
<accession>A0ABQ0B0E5</accession>
<dbReference type="InterPro" id="IPR014780">
    <property type="entry name" value="tRNA_psdUridine_synth_TruB"/>
</dbReference>
<evidence type="ECO:0000256" key="5">
    <source>
        <dbReference type="HAMAP-Rule" id="MF_01080"/>
    </source>
</evidence>
<dbReference type="SUPFAM" id="SSF55120">
    <property type="entry name" value="Pseudouridine synthase"/>
    <property type="match status" value="1"/>
</dbReference>
<feature type="domain" description="tRNA pseudouridylate synthase B C-terminal" evidence="7">
    <location>
        <begin position="175"/>
        <end position="233"/>
    </location>
</feature>
<dbReference type="NCBIfam" id="TIGR00431">
    <property type="entry name" value="TruB"/>
    <property type="match status" value="1"/>
</dbReference>
<dbReference type="InterPro" id="IPR020103">
    <property type="entry name" value="PsdUridine_synth_cat_dom_sf"/>
</dbReference>
<comment type="function">
    <text evidence="5">Responsible for synthesis of pseudouridine from uracil-55 in the psi GC loop of transfer RNAs.</text>
</comment>
<organism evidence="8 9">
    <name type="scientific">Enterocloster alcoholdehydrogenati</name>
    <dbReference type="NCBI Taxonomy" id="2547410"/>
    <lineage>
        <taxon>Bacteria</taxon>
        <taxon>Bacillati</taxon>
        <taxon>Bacillota</taxon>
        <taxon>Clostridia</taxon>
        <taxon>Lachnospirales</taxon>
        <taxon>Lachnospiraceae</taxon>
        <taxon>Enterocloster</taxon>
    </lineage>
</organism>
<protein>
    <recommendedName>
        <fullName evidence="5">tRNA pseudouridine synthase B</fullName>
        <ecNumber evidence="5">5.4.99.25</ecNumber>
    </recommendedName>
    <alternativeName>
        <fullName evidence="5">tRNA pseudouridine(55) synthase</fullName>
        <shortName evidence="5">Psi55 synthase</shortName>
    </alternativeName>
    <alternativeName>
        <fullName evidence="5">tRNA pseudouridylate synthase</fullName>
    </alternativeName>
    <alternativeName>
        <fullName evidence="5">tRNA-uridine isomerase</fullName>
    </alternativeName>
</protein>
<dbReference type="EC" id="5.4.99.25" evidence="5"/>
<sequence>MYHGIINVYKEPGYTSHDVVARLRGILKQKKIGHTGTLDPAAEGVLPVCLGMGTRLCDMLADRTKTYEAVLLLGRSTDTQDTTGLTLTRDEAGALALDPQKVREVILGFKGDYDQIPPMYSALKVDGKKLCDLARAGKEVERKARRVEILDISILKLELPRVSIRVTCSKGTYIRTLCDDIGRILGVGGCMEHLLRTRVDRFQVEDSLRLDQIEQLRDQGDIEGCLYTVEEALEAYPAVYTLPEGDKNLKNGNPCFRQLLDSGRSAPLETAKDGDRFRFYNSEGIFKGVYQYQQEKHWWKPWKMFDLDPDTFKGAKKL</sequence>
<reference evidence="8 9" key="1">
    <citation type="submission" date="2024-04" db="EMBL/GenBank/DDBJ databases">
        <title>Defined microbial consortia suppress multidrug-resistant proinflammatory Enterobacteriaceae via ecological control.</title>
        <authorList>
            <person name="Furuichi M."/>
            <person name="Kawaguchi T."/>
            <person name="Pust M."/>
            <person name="Yasuma K."/>
            <person name="Plichta D."/>
            <person name="Hasegawa N."/>
            <person name="Ohya T."/>
            <person name="Bhattarai S."/>
            <person name="Sasajima S."/>
            <person name="Aoto Y."/>
            <person name="Tuganbaev T."/>
            <person name="Yaginuma M."/>
            <person name="Ueda M."/>
            <person name="Okahashi N."/>
            <person name="Amafuji K."/>
            <person name="Kiridooshi Y."/>
            <person name="Sugita K."/>
            <person name="Strazar M."/>
            <person name="Skelly A."/>
            <person name="Suda W."/>
            <person name="Hattori M."/>
            <person name="Nakamoto N."/>
            <person name="Caballero S."/>
            <person name="Norman J."/>
            <person name="Olle B."/>
            <person name="Tanoue T."/>
            <person name="Arita M."/>
            <person name="Bucci V."/>
            <person name="Atarashi K."/>
            <person name="Xavier R."/>
            <person name="Honda K."/>
        </authorList>
    </citation>
    <scope>NUCLEOTIDE SEQUENCE [LARGE SCALE GENOMIC DNA]</scope>
    <source>
        <strain evidence="9">f13</strain>
    </source>
</reference>
<keyword evidence="4 5" id="KW-0413">Isomerase</keyword>
<comment type="caution">
    <text evidence="8">The sequence shown here is derived from an EMBL/GenBank/DDBJ whole genome shotgun (WGS) entry which is preliminary data.</text>
</comment>
<dbReference type="Gene3D" id="3.30.2350.10">
    <property type="entry name" value="Pseudouridine synthase"/>
    <property type="match status" value="1"/>
</dbReference>
<dbReference type="HAMAP" id="MF_01080">
    <property type="entry name" value="TruB_bact"/>
    <property type="match status" value="1"/>
</dbReference>
<keyword evidence="9" id="KW-1185">Reference proteome</keyword>
<evidence type="ECO:0000313" key="8">
    <source>
        <dbReference type="EMBL" id="GAA6269755.1"/>
    </source>
</evidence>
<dbReference type="PANTHER" id="PTHR13767">
    <property type="entry name" value="TRNA-PSEUDOURIDINE SYNTHASE"/>
    <property type="match status" value="1"/>
</dbReference>
<comment type="catalytic activity">
    <reaction evidence="1 5">
        <text>uridine(55) in tRNA = pseudouridine(55) in tRNA</text>
        <dbReference type="Rhea" id="RHEA:42532"/>
        <dbReference type="Rhea" id="RHEA-COMP:10101"/>
        <dbReference type="Rhea" id="RHEA-COMP:10102"/>
        <dbReference type="ChEBI" id="CHEBI:65314"/>
        <dbReference type="ChEBI" id="CHEBI:65315"/>
        <dbReference type="EC" id="5.4.99.25"/>
    </reaction>
</comment>
<dbReference type="Pfam" id="PF01509">
    <property type="entry name" value="TruB_N"/>
    <property type="match status" value="1"/>
</dbReference>
<dbReference type="Proteomes" id="UP001600894">
    <property type="component" value="Unassembled WGS sequence"/>
</dbReference>
<feature type="active site" description="Nucleophile" evidence="5">
    <location>
        <position position="39"/>
    </location>
</feature>